<evidence type="ECO:0008006" key="3">
    <source>
        <dbReference type="Google" id="ProtNLM"/>
    </source>
</evidence>
<evidence type="ECO:0000313" key="2">
    <source>
        <dbReference type="Proteomes" id="UP000515806"/>
    </source>
</evidence>
<accession>A0A7G9QAL7</accession>
<dbReference type="AlphaFoldDB" id="A0A7G9QAL7"/>
<dbReference type="Proteomes" id="UP000515806">
    <property type="component" value="Chromosome"/>
</dbReference>
<name>A0A7G9QAL7_9SPHI</name>
<keyword evidence="2" id="KW-1185">Reference proteome</keyword>
<organism evidence="1 2">
    <name type="scientific">Pedobacter roseus</name>
    <dbReference type="NCBI Taxonomy" id="336820"/>
    <lineage>
        <taxon>Bacteria</taxon>
        <taxon>Pseudomonadati</taxon>
        <taxon>Bacteroidota</taxon>
        <taxon>Sphingobacteriia</taxon>
        <taxon>Sphingobacteriales</taxon>
        <taxon>Sphingobacteriaceae</taxon>
        <taxon>Pedobacter</taxon>
    </lineage>
</organism>
<gene>
    <name evidence="1" type="ORF">H9L23_14680</name>
</gene>
<dbReference type="EMBL" id="CP060723">
    <property type="protein sequence ID" value="QNN40392.1"/>
    <property type="molecule type" value="Genomic_DNA"/>
</dbReference>
<protein>
    <recommendedName>
        <fullName evidence="3">DUF4859 domain-containing protein</fullName>
    </recommendedName>
</protein>
<reference evidence="1 2" key="1">
    <citation type="submission" date="2020-08" db="EMBL/GenBank/DDBJ databases">
        <title>Genome sequence of Pedobacter roseus KACC 11594T.</title>
        <authorList>
            <person name="Hyun D.-W."/>
            <person name="Bae J.-W."/>
        </authorList>
    </citation>
    <scope>NUCLEOTIDE SEQUENCE [LARGE SCALE GENOMIC DNA]</scope>
    <source>
        <strain evidence="1 2">KACC 11594</strain>
    </source>
</reference>
<dbReference type="InterPro" id="IPR045690">
    <property type="entry name" value="DUF6055"/>
</dbReference>
<evidence type="ECO:0000313" key="1">
    <source>
        <dbReference type="EMBL" id="QNN40392.1"/>
    </source>
</evidence>
<dbReference type="KEGG" id="proe:H9L23_14680"/>
<dbReference type="Pfam" id="PF19527">
    <property type="entry name" value="DUF6055"/>
    <property type="match status" value="1"/>
</dbReference>
<sequence>MISKLKQIIIVLVLLTFPFIVAAQQKEATKKVFIPKNVDKVPENNNFEDNESVFSNKRRVESANVVIFWSKELGDDPMQNADTAKRFDVKRSLAETERFYNYYINKLKVLKKGHSVSDRYKALVFIYGGNEGTAYGWGKDSVAILWTPAVRVHRYPYGVLAHELGHSFQFMAGCDRGTSFSGPINEMGSQYLLWQVYPNWLDFENFHLTAFLKQTNLAFLHPDNQYHSPFLLEYWSQKHGLEFYGKLLNNLNPDEDPVMAYKRITHIDQDEFNDEVFDASRKFITWDLDRVREVASKYANQHQTMFKPAENGWYAISPKNCPQNYGYNGIRLKVPTQASVKLDFKGLIDAEGYVYLNPENAGWRYGFLAVKENGERVYGQVYHEKQGSYTFKVPAQTAYLWLVVSGAPTVHVKLAKKLDLISKWPYQIKLTGTDLYQRF</sequence>
<dbReference type="RefSeq" id="WP_187591117.1">
    <property type="nucleotide sequence ID" value="NZ_CP060723.1"/>
</dbReference>
<proteinExistence type="predicted"/>